<organism evidence="12">
    <name type="scientific">uncultured Pyrinomonadaceae bacterium</name>
    <dbReference type="NCBI Taxonomy" id="2283094"/>
    <lineage>
        <taxon>Bacteria</taxon>
        <taxon>Pseudomonadati</taxon>
        <taxon>Acidobacteriota</taxon>
        <taxon>Blastocatellia</taxon>
        <taxon>Blastocatellales</taxon>
        <taxon>Pyrinomonadaceae</taxon>
        <taxon>environmental samples</taxon>
    </lineage>
</organism>
<dbReference type="GO" id="GO:0005886">
    <property type="term" value="C:plasma membrane"/>
    <property type="evidence" value="ECO:0007669"/>
    <property type="project" value="UniProtKB-SubCell"/>
</dbReference>
<keyword evidence="6" id="KW-0813">Transport</keyword>
<evidence type="ECO:0000256" key="7">
    <source>
        <dbReference type="ARBA" id="ARBA00023136"/>
    </source>
</evidence>
<keyword evidence="8" id="KW-0407">Ion channel</keyword>
<feature type="transmembrane region" description="Helical" evidence="11">
    <location>
        <begin position="35"/>
        <end position="57"/>
    </location>
</feature>
<evidence type="ECO:0000256" key="9">
    <source>
        <dbReference type="ARBA" id="ARBA00035120"/>
    </source>
</evidence>
<evidence type="ECO:0000313" key="12">
    <source>
        <dbReference type="EMBL" id="CAA9385454.1"/>
    </source>
</evidence>
<protein>
    <recommendedName>
        <fullName evidence="11">Fluoride-specific ion channel</fullName>
    </recommendedName>
</protein>
<dbReference type="AlphaFoldDB" id="A0A6J4NIF0"/>
<keyword evidence="4 11" id="KW-0812">Transmembrane</keyword>
<keyword evidence="7 11" id="KW-0472">Membrane</keyword>
<proteinExistence type="inferred from homology"/>
<comment type="function">
    <text evidence="11">Important for reducing fluoride concentration in the cell, thus reducing its toxicity.</text>
</comment>
<evidence type="ECO:0000256" key="2">
    <source>
        <dbReference type="ARBA" id="ARBA00022475"/>
    </source>
</evidence>
<reference evidence="12" key="1">
    <citation type="submission" date="2020-02" db="EMBL/GenBank/DDBJ databases">
        <authorList>
            <person name="Meier V. D."/>
        </authorList>
    </citation>
    <scope>NUCLEOTIDE SEQUENCE</scope>
    <source>
        <strain evidence="12">AVDCRST_MAG74</strain>
    </source>
</reference>
<dbReference type="Pfam" id="PF02537">
    <property type="entry name" value="CRCB"/>
    <property type="match status" value="1"/>
</dbReference>
<keyword evidence="5 11" id="KW-1133">Transmembrane helix</keyword>
<evidence type="ECO:0000256" key="8">
    <source>
        <dbReference type="ARBA" id="ARBA00023303"/>
    </source>
</evidence>
<comment type="catalytic activity">
    <reaction evidence="10">
        <text>fluoride(in) = fluoride(out)</text>
        <dbReference type="Rhea" id="RHEA:76159"/>
        <dbReference type="ChEBI" id="CHEBI:17051"/>
    </reaction>
    <physiologicalReaction direction="left-to-right" evidence="10">
        <dbReference type="Rhea" id="RHEA:76160"/>
    </physiologicalReaction>
</comment>
<comment type="caution">
    <text evidence="11">Lacks conserved residue(s) required for the propagation of feature annotation.</text>
</comment>
<accession>A0A6J4NIF0</accession>
<evidence type="ECO:0000256" key="3">
    <source>
        <dbReference type="ARBA" id="ARBA00022519"/>
    </source>
</evidence>
<evidence type="ECO:0000256" key="6">
    <source>
        <dbReference type="ARBA" id="ARBA00023065"/>
    </source>
</evidence>
<gene>
    <name evidence="12" type="ORF">AVDCRST_MAG74-655</name>
</gene>
<evidence type="ECO:0000256" key="11">
    <source>
        <dbReference type="RuleBase" id="RU004340"/>
    </source>
</evidence>
<evidence type="ECO:0000256" key="10">
    <source>
        <dbReference type="ARBA" id="ARBA00035585"/>
    </source>
</evidence>
<comment type="subcellular location">
    <subcellularLocation>
        <location evidence="1">Cell membrane</location>
        <topology evidence="1">Multi-pass membrane protein</topology>
    </subcellularLocation>
</comment>
<comment type="similarity">
    <text evidence="9 11">Belongs to the fluoride channel Fluc/FEX (TC 1.A.43) family.</text>
</comment>
<evidence type="ECO:0000256" key="4">
    <source>
        <dbReference type="ARBA" id="ARBA00022692"/>
    </source>
</evidence>
<keyword evidence="6" id="KW-0406">Ion transport</keyword>
<dbReference type="EMBL" id="CADCUR010000049">
    <property type="protein sequence ID" value="CAA9385454.1"/>
    <property type="molecule type" value="Genomic_DNA"/>
</dbReference>
<evidence type="ECO:0000256" key="1">
    <source>
        <dbReference type="ARBA" id="ARBA00004651"/>
    </source>
</evidence>
<dbReference type="InterPro" id="IPR003691">
    <property type="entry name" value="FluC"/>
</dbReference>
<keyword evidence="3" id="KW-0997">Cell inner membrane</keyword>
<sequence length="60" mass="6839">MRLALTAGFLGTFTTFSTFELEIFALVRERNLMTAFVYLFLSVFIGFVGIMAGVWFAKKF</sequence>
<dbReference type="GO" id="GO:0034220">
    <property type="term" value="P:monoatomic ion transmembrane transport"/>
    <property type="evidence" value="ECO:0007669"/>
    <property type="project" value="UniProtKB-KW"/>
</dbReference>
<keyword evidence="2" id="KW-1003">Cell membrane</keyword>
<name>A0A6J4NIF0_9BACT</name>
<evidence type="ECO:0000256" key="5">
    <source>
        <dbReference type="ARBA" id="ARBA00022989"/>
    </source>
</evidence>